<reference evidence="2" key="1">
    <citation type="submission" date="2025-08" db="UniProtKB">
        <authorList>
            <consortium name="Ensembl"/>
        </authorList>
    </citation>
    <scope>IDENTIFICATION</scope>
</reference>
<evidence type="ECO:0000313" key="3">
    <source>
        <dbReference type="Proteomes" id="UP000261380"/>
    </source>
</evidence>
<dbReference type="Ensembl" id="ENSXCOT00000014823.1">
    <property type="protein sequence ID" value="ENSXCOP00000014637.1"/>
    <property type="gene ID" value="ENSXCOG00000011109.1"/>
</dbReference>
<keyword evidence="1" id="KW-1133">Transmembrane helix</keyword>
<dbReference type="Proteomes" id="UP000261380">
    <property type="component" value="Unplaced"/>
</dbReference>
<protein>
    <recommendedName>
        <fullName evidence="4">InaF motif containing 2</fullName>
    </recommendedName>
</protein>
<dbReference type="InterPro" id="IPR029162">
    <property type="entry name" value="InaF-motif"/>
</dbReference>
<dbReference type="PANTHER" id="PTHR34929">
    <property type="entry name" value="ZGC:153157"/>
    <property type="match status" value="1"/>
</dbReference>
<organism evidence="2 3">
    <name type="scientific">Xiphophorus couchianus</name>
    <name type="common">Monterrey platyfish</name>
    <dbReference type="NCBI Taxonomy" id="32473"/>
    <lineage>
        <taxon>Eukaryota</taxon>
        <taxon>Metazoa</taxon>
        <taxon>Chordata</taxon>
        <taxon>Craniata</taxon>
        <taxon>Vertebrata</taxon>
        <taxon>Euteleostomi</taxon>
        <taxon>Actinopterygii</taxon>
        <taxon>Neopterygii</taxon>
        <taxon>Teleostei</taxon>
        <taxon>Neoteleostei</taxon>
        <taxon>Acanthomorphata</taxon>
        <taxon>Ovalentaria</taxon>
        <taxon>Atherinomorphae</taxon>
        <taxon>Cyprinodontiformes</taxon>
        <taxon>Poeciliidae</taxon>
        <taxon>Poeciliinae</taxon>
        <taxon>Xiphophorus</taxon>
    </lineage>
</organism>
<keyword evidence="1" id="KW-0472">Membrane</keyword>
<name>A0A3B5LU25_9TELE</name>
<sequence length="122" mass="12672">MPNMERGKPATYTGDKKAKMAAKTNKKWVRLATVFAYVLSVSLAAIILAIYYSLIWKPTSASSSSGKPVVPEGVSPTANISAVSPNSSVSDVVSCEGVGTTEVRATPAQGPELTASLVILSV</sequence>
<feature type="transmembrane region" description="Helical" evidence="1">
    <location>
        <begin position="28"/>
        <end position="54"/>
    </location>
</feature>
<keyword evidence="3" id="KW-1185">Reference proteome</keyword>
<accession>A0A3B5LU25</accession>
<reference evidence="2" key="2">
    <citation type="submission" date="2025-09" db="UniProtKB">
        <authorList>
            <consortium name="Ensembl"/>
        </authorList>
    </citation>
    <scope>IDENTIFICATION</scope>
</reference>
<evidence type="ECO:0000313" key="2">
    <source>
        <dbReference type="Ensembl" id="ENSXCOP00000014637.1"/>
    </source>
</evidence>
<evidence type="ECO:0000256" key="1">
    <source>
        <dbReference type="SAM" id="Phobius"/>
    </source>
</evidence>
<dbReference type="PANTHER" id="PTHR34929:SF1">
    <property type="entry name" value="INAF MOTIF CONTAINING 2"/>
    <property type="match status" value="1"/>
</dbReference>
<dbReference type="GeneTree" id="ENSGT00390000005766"/>
<dbReference type="AlphaFoldDB" id="A0A3B5LU25"/>
<dbReference type="Pfam" id="PF15018">
    <property type="entry name" value="InaF-motif"/>
    <property type="match status" value="1"/>
</dbReference>
<keyword evidence="1" id="KW-0812">Transmembrane</keyword>
<evidence type="ECO:0008006" key="4">
    <source>
        <dbReference type="Google" id="ProtNLM"/>
    </source>
</evidence>
<proteinExistence type="predicted"/>